<comment type="caution">
    <text evidence="9">The sequence shown here is derived from an EMBL/GenBank/DDBJ whole genome shotgun (WGS) entry which is preliminary data.</text>
</comment>
<feature type="transmembrane region" description="Helical" evidence="7">
    <location>
        <begin position="57"/>
        <end position="79"/>
    </location>
</feature>
<dbReference type="InterPro" id="IPR049326">
    <property type="entry name" value="Rhodopsin_dom_fungi"/>
</dbReference>
<evidence type="ECO:0000256" key="5">
    <source>
        <dbReference type="ARBA" id="ARBA00038359"/>
    </source>
</evidence>
<comment type="subcellular location">
    <subcellularLocation>
        <location evidence="1">Membrane</location>
        <topology evidence="1">Multi-pass membrane protein</topology>
    </subcellularLocation>
</comment>
<feature type="transmembrane region" description="Helical" evidence="7">
    <location>
        <begin position="261"/>
        <end position="281"/>
    </location>
</feature>
<organism evidence="9 10">
    <name type="scientific">Sarocladium strictum</name>
    <name type="common">Black bundle disease fungus</name>
    <name type="synonym">Acremonium strictum</name>
    <dbReference type="NCBI Taxonomy" id="5046"/>
    <lineage>
        <taxon>Eukaryota</taxon>
        <taxon>Fungi</taxon>
        <taxon>Dikarya</taxon>
        <taxon>Ascomycota</taxon>
        <taxon>Pezizomycotina</taxon>
        <taxon>Sordariomycetes</taxon>
        <taxon>Hypocreomycetidae</taxon>
        <taxon>Hypocreales</taxon>
        <taxon>Sarocladiaceae</taxon>
        <taxon>Sarocladium</taxon>
    </lineage>
</organism>
<evidence type="ECO:0000256" key="4">
    <source>
        <dbReference type="ARBA" id="ARBA00023136"/>
    </source>
</evidence>
<dbReference type="PANTHER" id="PTHR33048:SF155">
    <property type="entry name" value="INTEGRAL MEMBRANE PROTEIN"/>
    <property type="match status" value="1"/>
</dbReference>
<evidence type="ECO:0000256" key="1">
    <source>
        <dbReference type="ARBA" id="ARBA00004141"/>
    </source>
</evidence>
<dbReference type="Proteomes" id="UP001175261">
    <property type="component" value="Unassembled WGS sequence"/>
</dbReference>
<dbReference type="GO" id="GO:0016020">
    <property type="term" value="C:membrane"/>
    <property type="evidence" value="ECO:0007669"/>
    <property type="project" value="UniProtKB-SubCell"/>
</dbReference>
<proteinExistence type="inferred from homology"/>
<dbReference type="AlphaFoldDB" id="A0AA39GUP1"/>
<dbReference type="EMBL" id="JAPDFR010000001">
    <property type="protein sequence ID" value="KAK0392889.1"/>
    <property type="molecule type" value="Genomic_DNA"/>
</dbReference>
<dbReference type="PANTHER" id="PTHR33048">
    <property type="entry name" value="PTH11-LIKE INTEGRAL MEMBRANE PROTEIN (AFU_ORTHOLOGUE AFUA_5G11245)"/>
    <property type="match status" value="1"/>
</dbReference>
<accession>A0AA39GUP1</accession>
<protein>
    <recommendedName>
        <fullName evidence="8">Rhodopsin domain-containing protein</fullName>
    </recommendedName>
</protein>
<dbReference type="Pfam" id="PF20684">
    <property type="entry name" value="Fung_rhodopsin"/>
    <property type="match status" value="1"/>
</dbReference>
<name>A0AA39GUP1_SARSR</name>
<keyword evidence="3 7" id="KW-1133">Transmembrane helix</keyword>
<dbReference type="InterPro" id="IPR052337">
    <property type="entry name" value="SAT4-like"/>
</dbReference>
<gene>
    <name evidence="9" type="ORF">NLU13_2383</name>
</gene>
<keyword evidence="4 7" id="KW-0472">Membrane</keyword>
<evidence type="ECO:0000256" key="3">
    <source>
        <dbReference type="ARBA" id="ARBA00022989"/>
    </source>
</evidence>
<reference evidence="9" key="1">
    <citation type="submission" date="2022-10" db="EMBL/GenBank/DDBJ databases">
        <title>Determination and structural analysis of whole genome sequence of Sarocladium strictum F4-1.</title>
        <authorList>
            <person name="Hu L."/>
            <person name="Jiang Y."/>
        </authorList>
    </citation>
    <scope>NUCLEOTIDE SEQUENCE</scope>
    <source>
        <strain evidence="9">F4-1</strain>
    </source>
</reference>
<keyword evidence="10" id="KW-1185">Reference proteome</keyword>
<evidence type="ECO:0000256" key="2">
    <source>
        <dbReference type="ARBA" id="ARBA00022692"/>
    </source>
</evidence>
<feature type="transmembrane region" description="Helical" evidence="7">
    <location>
        <begin position="20"/>
        <end position="45"/>
    </location>
</feature>
<keyword evidence="2 7" id="KW-0812">Transmembrane</keyword>
<feature type="domain" description="Rhodopsin" evidence="8">
    <location>
        <begin position="41"/>
        <end position="285"/>
    </location>
</feature>
<feature type="transmembrane region" description="Helical" evidence="7">
    <location>
        <begin position="223"/>
        <end position="241"/>
    </location>
</feature>
<feature type="transmembrane region" description="Helical" evidence="7">
    <location>
        <begin position="139"/>
        <end position="160"/>
    </location>
</feature>
<evidence type="ECO:0000256" key="7">
    <source>
        <dbReference type="SAM" id="Phobius"/>
    </source>
</evidence>
<feature type="transmembrane region" description="Helical" evidence="7">
    <location>
        <begin position="185"/>
        <end position="211"/>
    </location>
</feature>
<feature type="transmembrane region" description="Helical" evidence="7">
    <location>
        <begin position="99"/>
        <end position="127"/>
    </location>
</feature>
<evidence type="ECO:0000313" key="10">
    <source>
        <dbReference type="Proteomes" id="UP001175261"/>
    </source>
</evidence>
<feature type="region of interest" description="Disordered" evidence="6">
    <location>
        <begin position="320"/>
        <end position="357"/>
    </location>
</feature>
<evidence type="ECO:0000259" key="8">
    <source>
        <dbReference type="Pfam" id="PF20684"/>
    </source>
</evidence>
<evidence type="ECO:0000313" key="9">
    <source>
        <dbReference type="EMBL" id="KAK0392889.1"/>
    </source>
</evidence>
<evidence type="ECO:0000256" key="6">
    <source>
        <dbReference type="SAM" id="MobiDB-lite"/>
    </source>
</evidence>
<sequence length="437" mass="48388">MASQPDLLPHQTPEYMKESRAGIVMGVIISVTAVSTLFVIARTYCRRIMVGQMWLDDWLVIVSAISQWICVGLATHAAQNGQGRHFDAMLVLAPEKLERALLFTMLNFPFGILSFALPKVAVVALLVRILSPGRAHRCFLWGLSITCMIMLLISPLLLFLQCRPVHSAWTLDYPQDQVKCWDPSILFNFSAVAGSLSAFTDLYLAVYPAFVLWKLQMKRRKKLALSIALGIGSISTVVAIYKCTRLKQTLEPDFTWETADLVIWTVVEASVIIIACCIPILQPLVDVCYGRRSLTGKRPSSRGYNHYGSSRDGTKIELAKYKTRQPAKRSSDVSRSAADDIDDDTDHVRSLSNGAESQESILHGLDGRAVDGKPRHIHTARAVEVRGGERLPEEDTGKLEQYGGLAILRTDAVSVSYVTDNKRTQKGLENWGAIGGI</sequence>
<comment type="similarity">
    <text evidence="5">Belongs to the SAT4 family.</text>
</comment>